<dbReference type="AlphaFoldDB" id="A0A6J7VBJ1"/>
<evidence type="ECO:0000313" key="1">
    <source>
        <dbReference type="EMBL" id="CAB5076294.1"/>
    </source>
</evidence>
<reference evidence="1" key="1">
    <citation type="submission" date="2020-05" db="EMBL/GenBank/DDBJ databases">
        <authorList>
            <person name="Chiriac C."/>
            <person name="Salcher M."/>
            <person name="Ghai R."/>
            <person name="Kavagutti S V."/>
        </authorList>
    </citation>
    <scope>NUCLEOTIDE SEQUENCE</scope>
</reference>
<protein>
    <submittedName>
        <fullName evidence="1">Unannotated protein</fullName>
    </submittedName>
</protein>
<accession>A0A6J7VBJ1</accession>
<name>A0A6J7VBJ1_9ZZZZ</name>
<proteinExistence type="predicted"/>
<dbReference type="EMBL" id="CAFBRB010000100">
    <property type="protein sequence ID" value="CAB5076294.1"/>
    <property type="molecule type" value="Genomic_DNA"/>
</dbReference>
<organism evidence="1">
    <name type="scientific">freshwater metagenome</name>
    <dbReference type="NCBI Taxonomy" id="449393"/>
    <lineage>
        <taxon>unclassified sequences</taxon>
        <taxon>metagenomes</taxon>
        <taxon>ecological metagenomes</taxon>
    </lineage>
</organism>
<sequence length="42" mass="4613">MGVPVTWFIDAKGAVVHKKIGVIQSERELRDLTTKYLGVTVG</sequence>
<gene>
    <name evidence="1" type="ORF">UFOPK4401_00921</name>
</gene>